<comment type="similarity">
    <text evidence="2 10">Belongs to the disproportionating enzyme family.</text>
</comment>
<evidence type="ECO:0000256" key="4">
    <source>
        <dbReference type="ARBA" id="ARBA00020295"/>
    </source>
</evidence>
<comment type="caution">
    <text evidence="11">The sequence shown here is derived from an EMBL/GenBank/DDBJ whole genome shotgun (WGS) entry which is preliminary data.</text>
</comment>
<evidence type="ECO:0000256" key="10">
    <source>
        <dbReference type="RuleBase" id="RU361207"/>
    </source>
</evidence>
<dbReference type="EMBL" id="JACHGJ010000009">
    <property type="protein sequence ID" value="MBB6482042.1"/>
    <property type="molecule type" value="Genomic_DNA"/>
</dbReference>
<dbReference type="InterPro" id="IPR003385">
    <property type="entry name" value="Glyco_hydro_77"/>
</dbReference>
<evidence type="ECO:0000256" key="8">
    <source>
        <dbReference type="ARBA" id="ARBA00031423"/>
    </source>
</evidence>
<dbReference type="PANTHER" id="PTHR32438">
    <property type="entry name" value="4-ALPHA-GLUCANOTRANSFERASE DPE1, CHLOROPLASTIC/AMYLOPLASTIC"/>
    <property type="match status" value="1"/>
</dbReference>
<protein>
    <recommendedName>
        <fullName evidence="4 10">4-alpha-glucanotransferase</fullName>
        <ecNumber evidence="3 10">2.4.1.25</ecNumber>
    </recommendedName>
    <alternativeName>
        <fullName evidence="8 10">Amylomaltase</fullName>
    </alternativeName>
    <alternativeName>
        <fullName evidence="9 10">Disproportionating enzyme</fullName>
    </alternativeName>
</protein>
<dbReference type="AlphaFoldDB" id="A0A841RIA7"/>
<comment type="catalytic activity">
    <reaction evidence="1 10">
        <text>Transfers a segment of a (1-&gt;4)-alpha-D-glucan to a new position in an acceptor, which may be glucose or a (1-&gt;4)-alpha-D-glucan.</text>
        <dbReference type="EC" id="2.4.1.25"/>
    </reaction>
</comment>
<dbReference type="Proteomes" id="UP000587760">
    <property type="component" value="Unassembled WGS sequence"/>
</dbReference>
<sequence length="520" mass="59300">MNKISNNHILERKSGILLHPTSFPGKHGIGELGREAFQFIDFLEESGQTLWQVLPLGPTGYGDSPYASFSTHAGNPMLISLQILIGEGLLSEDELKDEPEFDAGSIDFGTIIPWKKSILDKAAKKFSKSGKTGDFDRFCREEAHWLEDFALFMAVKEHFDSKAQAEGIHGAMWSNYWDRDIALREPRAVKKWSADLKAEVETHKVLQFFFFRQWLKVKKYANSRGIEIIGDIPIFVAADSADVWSNRELFLLNKDGSPSSVAGVPPDYFSETGQLWGNPLYDWKAMEKNKFRWWIERIKGTLKLVDTIRVDHFRGFEAFWQVPAGNETAVDGKWVKAPGQKLFREIRKVLGTLPILAEDLGVITEEVNALRDEFGFPGMRILQFAFDYAEGEAGLDPENIFLPHNYIANAVVYTGTHDNSTMQGWLDNSKDEERAFIREYTGYEGDNLVQEFIRMAMASVAAYCIIPMQDFLGLDDGARMNIPSTLGGNWQWRYKKEDLSEELKEKNLRLSRIYGRFPMK</sequence>
<dbReference type="PANTHER" id="PTHR32438:SF5">
    <property type="entry name" value="4-ALPHA-GLUCANOTRANSFERASE DPE1, CHLOROPLASTIC_AMYLOPLASTIC"/>
    <property type="match status" value="1"/>
</dbReference>
<keyword evidence="5 10" id="KW-0328">Glycosyltransferase</keyword>
<evidence type="ECO:0000256" key="3">
    <source>
        <dbReference type="ARBA" id="ARBA00012560"/>
    </source>
</evidence>
<dbReference type="GO" id="GO:0005975">
    <property type="term" value="P:carbohydrate metabolic process"/>
    <property type="evidence" value="ECO:0007669"/>
    <property type="project" value="InterPro"/>
</dbReference>
<evidence type="ECO:0000256" key="6">
    <source>
        <dbReference type="ARBA" id="ARBA00022679"/>
    </source>
</evidence>
<dbReference type="NCBIfam" id="TIGR00217">
    <property type="entry name" value="malQ"/>
    <property type="match status" value="1"/>
</dbReference>
<keyword evidence="7 10" id="KW-0119">Carbohydrate metabolism</keyword>
<gene>
    <name evidence="11" type="ORF">HNR50_003730</name>
</gene>
<dbReference type="NCBIfam" id="NF011080">
    <property type="entry name" value="PRK14508.1-3"/>
    <property type="match status" value="1"/>
</dbReference>
<dbReference type="SUPFAM" id="SSF51445">
    <property type="entry name" value="(Trans)glycosidases"/>
    <property type="match status" value="1"/>
</dbReference>
<keyword evidence="12" id="KW-1185">Reference proteome</keyword>
<evidence type="ECO:0000256" key="5">
    <source>
        <dbReference type="ARBA" id="ARBA00022676"/>
    </source>
</evidence>
<dbReference type="RefSeq" id="WP_184748278.1">
    <property type="nucleotide sequence ID" value="NZ_JACHGJ010000009.1"/>
</dbReference>
<dbReference type="Pfam" id="PF02446">
    <property type="entry name" value="Glyco_hydro_77"/>
    <property type="match status" value="1"/>
</dbReference>
<evidence type="ECO:0000256" key="2">
    <source>
        <dbReference type="ARBA" id="ARBA00005684"/>
    </source>
</evidence>
<keyword evidence="6 10" id="KW-0808">Transferase</keyword>
<evidence type="ECO:0000256" key="1">
    <source>
        <dbReference type="ARBA" id="ARBA00000439"/>
    </source>
</evidence>
<proteinExistence type="inferred from homology"/>
<evidence type="ECO:0000313" key="11">
    <source>
        <dbReference type="EMBL" id="MBB6482042.1"/>
    </source>
</evidence>
<dbReference type="NCBIfam" id="NF011079">
    <property type="entry name" value="PRK14508.1-2"/>
    <property type="match status" value="1"/>
</dbReference>
<organism evidence="11 12">
    <name type="scientific">Spirochaeta isovalerica</name>
    <dbReference type="NCBI Taxonomy" id="150"/>
    <lineage>
        <taxon>Bacteria</taxon>
        <taxon>Pseudomonadati</taxon>
        <taxon>Spirochaetota</taxon>
        <taxon>Spirochaetia</taxon>
        <taxon>Spirochaetales</taxon>
        <taxon>Spirochaetaceae</taxon>
        <taxon>Spirochaeta</taxon>
    </lineage>
</organism>
<dbReference type="Gene3D" id="3.20.20.80">
    <property type="entry name" value="Glycosidases"/>
    <property type="match status" value="1"/>
</dbReference>
<dbReference type="EC" id="2.4.1.25" evidence="3 10"/>
<dbReference type="GO" id="GO:0004134">
    <property type="term" value="F:4-alpha-glucanotransferase activity"/>
    <property type="evidence" value="ECO:0007669"/>
    <property type="project" value="UniProtKB-EC"/>
</dbReference>
<evidence type="ECO:0000256" key="9">
    <source>
        <dbReference type="ARBA" id="ARBA00031501"/>
    </source>
</evidence>
<evidence type="ECO:0000256" key="7">
    <source>
        <dbReference type="ARBA" id="ARBA00023277"/>
    </source>
</evidence>
<name>A0A841RIA7_9SPIO</name>
<evidence type="ECO:0000313" key="12">
    <source>
        <dbReference type="Proteomes" id="UP000587760"/>
    </source>
</evidence>
<reference evidence="11 12" key="1">
    <citation type="submission" date="2020-08" db="EMBL/GenBank/DDBJ databases">
        <title>Genomic Encyclopedia of Type Strains, Phase IV (KMG-IV): sequencing the most valuable type-strain genomes for metagenomic binning, comparative biology and taxonomic classification.</title>
        <authorList>
            <person name="Goeker M."/>
        </authorList>
    </citation>
    <scope>NUCLEOTIDE SEQUENCE [LARGE SCALE GENOMIC DNA]</scope>
    <source>
        <strain evidence="11 12">DSM 2461</strain>
    </source>
</reference>
<dbReference type="InterPro" id="IPR017853">
    <property type="entry name" value="GH"/>
</dbReference>
<accession>A0A841RIA7</accession>